<evidence type="ECO:0000313" key="9">
    <source>
        <dbReference type="EMBL" id="MDN4526738.1"/>
    </source>
</evidence>
<dbReference type="PANTHER" id="PTHR32309">
    <property type="entry name" value="TYROSINE-PROTEIN KINASE"/>
    <property type="match status" value="1"/>
</dbReference>
<name>A0ABT8I124_9BACL</name>
<dbReference type="Proteomes" id="UP001172721">
    <property type="component" value="Unassembled WGS sequence"/>
</dbReference>
<reference evidence="9" key="1">
    <citation type="submission" date="2023-07" db="EMBL/GenBank/DDBJ databases">
        <title>Fictibacillus sp. isolated from freshwater pond.</title>
        <authorList>
            <person name="Kirdat K."/>
            <person name="Bhat A."/>
            <person name="Mourya A."/>
            <person name="Yadav A."/>
        </authorList>
    </citation>
    <scope>NUCLEOTIDE SEQUENCE</scope>
    <source>
        <strain evidence="9">NE201</strain>
    </source>
</reference>
<comment type="similarity">
    <text evidence="2">Belongs to the CpsC/CapA family.</text>
</comment>
<feature type="transmembrane region" description="Helical" evidence="7">
    <location>
        <begin position="163"/>
        <end position="181"/>
    </location>
</feature>
<dbReference type="EMBL" id="JAUHTR010000014">
    <property type="protein sequence ID" value="MDN4526738.1"/>
    <property type="molecule type" value="Genomic_DNA"/>
</dbReference>
<evidence type="ECO:0000259" key="8">
    <source>
        <dbReference type="Pfam" id="PF02706"/>
    </source>
</evidence>
<evidence type="ECO:0000256" key="1">
    <source>
        <dbReference type="ARBA" id="ARBA00004651"/>
    </source>
</evidence>
<protein>
    <submittedName>
        <fullName evidence="9">Wzz/FepE/Etk N-terminal domain-containing protein</fullName>
    </submittedName>
</protein>
<evidence type="ECO:0000256" key="2">
    <source>
        <dbReference type="ARBA" id="ARBA00006683"/>
    </source>
</evidence>
<feature type="transmembrane region" description="Helical" evidence="7">
    <location>
        <begin position="21"/>
        <end position="42"/>
    </location>
</feature>
<feature type="domain" description="Polysaccharide chain length determinant N-terminal" evidence="8">
    <location>
        <begin position="8"/>
        <end position="68"/>
    </location>
</feature>
<keyword evidence="4 7" id="KW-0812">Transmembrane</keyword>
<evidence type="ECO:0000256" key="6">
    <source>
        <dbReference type="ARBA" id="ARBA00023136"/>
    </source>
</evidence>
<keyword evidence="3" id="KW-1003">Cell membrane</keyword>
<sequence>MDGERAKEINIKELFNVMRRQLWIIAAVTILFTLCGSLYATYYTTPLYQSSTRIIIGANQDNMKTLQVIIRDVTVLQKVVDQLDLHITPESLAGKINVESVDESQVVSINVTDTNAEMAARIANTTATVFKKEIPDILSFKDVRYLSPAKVNPYPINENDTRTMTISFIIGLMAGIGLAFLRDSLDDTIRGSRELDDLGITLLGSVPKIDQRKLQKNEKPYEVRSESVDVK</sequence>
<proteinExistence type="inferred from homology"/>
<dbReference type="PANTHER" id="PTHR32309:SF31">
    <property type="entry name" value="CAPSULAR EXOPOLYSACCHARIDE FAMILY"/>
    <property type="match status" value="1"/>
</dbReference>
<organism evidence="9 10">
    <name type="scientific">Fictibacillus fluitans</name>
    <dbReference type="NCBI Taxonomy" id="3058422"/>
    <lineage>
        <taxon>Bacteria</taxon>
        <taxon>Bacillati</taxon>
        <taxon>Bacillota</taxon>
        <taxon>Bacilli</taxon>
        <taxon>Bacillales</taxon>
        <taxon>Fictibacillaceae</taxon>
        <taxon>Fictibacillus</taxon>
    </lineage>
</organism>
<keyword evidence="5 7" id="KW-1133">Transmembrane helix</keyword>
<evidence type="ECO:0000256" key="4">
    <source>
        <dbReference type="ARBA" id="ARBA00022692"/>
    </source>
</evidence>
<evidence type="ECO:0000256" key="5">
    <source>
        <dbReference type="ARBA" id="ARBA00022989"/>
    </source>
</evidence>
<evidence type="ECO:0000313" key="10">
    <source>
        <dbReference type="Proteomes" id="UP001172721"/>
    </source>
</evidence>
<evidence type="ECO:0000256" key="3">
    <source>
        <dbReference type="ARBA" id="ARBA00022475"/>
    </source>
</evidence>
<dbReference type="Pfam" id="PF02706">
    <property type="entry name" value="Wzz"/>
    <property type="match status" value="1"/>
</dbReference>
<evidence type="ECO:0000256" key="7">
    <source>
        <dbReference type="SAM" id="Phobius"/>
    </source>
</evidence>
<gene>
    <name evidence="9" type="ORF">QYB97_19815</name>
</gene>
<comment type="subcellular location">
    <subcellularLocation>
        <location evidence="1">Cell membrane</location>
        <topology evidence="1">Multi-pass membrane protein</topology>
    </subcellularLocation>
</comment>
<dbReference type="InterPro" id="IPR050445">
    <property type="entry name" value="Bact_polysacc_biosynth/exp"/>
</dbReference>
<comment type="caution">
    <text evidence="9">The sequence shown here is derived from an EMBL/GenBank/DDBJ whole genome shotgun (WGS) entry which is preliminary data.</text>
</comment>
<accession>A0ABT8I124</accession>
<keyword evidence="6 7" id="KW-0472">Membrane</keyword>
<dbReference type="InterPro" id="IPR003856">
    <property type="entry name" value="LPS_length_determ_N"/>
</dbReference>
<keyword evidence="10" id="KW-1185">Reference proteome</keyword>
<dbReference type="RefSeq" id="WP_301167756.1">
    <property type="nucleotide sequence ID" value="NZ_JAUHTR010000014.1"/>
</dbReference>